<feature type="region of interest" description="Disordered" evidence="6">
    <location>
        <begin position="38"/>
        <end position="63"/>
    </location>
</feature>
<dbReference type="GO" id="GO:0008301">
    <property type="term" value="F:DNA binding, bending"/>
    <property type="evidence" value="ECO:0007669"/>
    <property type="project" value="InterPro"/>
</dbReference>
<evidence type="ECO:0000256" key="4">
    <source>
        <dbReference type="ARBA" id="ARBA00023242"/>
    </source>
</evidence>
<proteinExistence type="inferred from homology"/>
<keyword evidence="3 5" id="KW-0804">Transcription</keyword>
<reference evidence="8" key="1">
    <citation type="journal article" date="2019" name="J. Biosci. Bioeng.">
        <title>Mating type switching, formation of diploids, and sporulation in the methylotrophic yeast Ogataea minuta.</title>
        <authorList>
            <person name="Yoko-o T."/>
            <person name="Komatsuzaki A."/>
            <person name="Yoshihara E."/>
            <person name="Umemura M."/>
            <person name="Chiba Y."/>
        </authorList>
    </citation>
    <scope>NUCLEOTIDE SEQUENCE</scope>
    <source>
        <strain evidence="8">NBRC 10746</strain>
    </source>
</reference>
<gene>
    <name evidence="8" type="primary">MATalpha1</name>
</gene>
<evidence type="ECO:0000259" key="7">
    <source>
        <dbReference type="PROSITE" id="PS51325"/>
    </source>
</evidence>
<sequence>MEIQNEMNGSQYFMASELPQLPDASPTLRKLLNDYRSQNSSLVTSRKRKKSPGSNRITKRSTSKRRRSLNGFMAFRSFYSQNIDTYKSQKDLSSALAKVWNLEKNQNIWNRYAAEYNISCTTASFVSWLKLKLGQRNLEIEKLADSTWCQVSIISDLIVEDIYHRA</sequence>
<evidence type="ECO:0000256" key="1">
    <source>
        <dbReference type="ARBA" id="ARBA00023015"/>
    </source>
</evidence>
<keyword evidence="1 5" id="KW-0805">Transcription regulation</keyword>
<dbReference type="GO" id="GO:0005634">
    <property type="term" value="C:nucleus"/>
    <property type="evidence" value="ECO:0007669"/>
    <property type="project" value="UniProtKB-SubCell"/>
</dbReference>
<comment type="subcellular location">
    <subcellularLocation>
        <location evidence="5">Nucleus</location>
    </subcellularLocation>
</comment>
<dbReference type="AlphaFoldDB" id="A0A348AZ71"/>
<organism evidence="8">
    <name type="scientific">Ogataea minuta</name>
    <dbReference type="NCBI Taxonomy" id="36026"/>
    <lineage>
        <taxon>Eukaryota</taxon>
        <taxon>Fungi</taxon>
        <taxon>Dikarya</taxon>
        <taxon>Ascomycota</taxon>
        <taxon>Saccharomycotina</taxon>
        <taxon>Pichiomycetes</taxon>
        <taxon>Pichiales</taxon>
        <taxon>Pichiaceae</taxon>
        <taxon>Ogataea</taxon>
    </lineage>
</organism>
<comment type="similarity">
    <text evidence="5">Belongs to the MATALPHA1 family.</text>
</comment>
<evidence type="ECO:0000256" key="6">
    <source>
        <dbReference type="SAM" id="MobiDB-lite"/>
    </source>
</evidence>
<dbReference type="PROSITE" id="PS51325">
    <property type="entry name" value="ALPHA_BOX"/>
    <property type="match status" value="1"/>
</dbReference>
<evidence type="ECO:0000256" key="3">
    <source>
        <dbReference type="ARBA" id="ARBA00023163"/>
    </source>
</evidence>
<dbReference type="InterPro" id="IPR006856">
    <property type="entry name" value="MATalpha_HMGbox"/>
</dbReference>
<accession>A0A348AZ71</accession>
<keyword evidence="4 5" id="KW-0539">Nucleus</keyword>
<evidence type="ECO:0000313" key="8">
    <source>
        <dbReference type="EMBL" id="BBD18017.1"/>
    </source>
</evidence>
<dbReference type="Pfam" id="PF04769">
    <property type="entry name" value="MATalpha_HMGbox"/>
    <property type="match status" value="1"/>
</dbReference>
<keyword evidence="2 5" id="KW-0238">DNA-binding</keyword>
<evidence type="ECO:0000256" key="5">
    <source>
        <dbReference type="RuleBase" id="RU003516"/>
    </source>
</evidence>
<feature type="domain" description="Alpha box" evidence="7">
    <location>
        <begin position="64"/>
        <end position="120"/>
    </location>
</feature>
<feature type="compositionally biased region" description="Basic residues" evidence="6">
    <location>
        <begin position="45"/>
        <end position="63"/>
    </location>
</feature>
<evidence type="ECO:0000256" key="2">
    <source>
        <dbReference type="ARBA" id="ARBA00023125"/>
    </source>
</evidence>
<name>A0A348AZ71_9ASCO</name>
<protein>
    <submittedName>
        <fullName evidence="8">Putative transcription factor</fullName>
    </submittedName>
</protein>
<dbReference type="EMBL" id="LC373261">
    <property type="protein sequence ID" value="BBD18017.1"/>
    <property type="molecule type" value="Genomic_DNA"/>
</dbReference>
<dbReference type="GO" id="GO:0045895">
    <property type="term" value="P:positive regulation of mating-type specific transcription, DNA-templated"/>
    <property type="evidence" value="ECO:0007669"/>
    <property type="project" value="InterPro"/>
</dbReference>